<name>E1JST1_SOLFR</name>
<sequence length="120" mass="12202">MPRGDGTGPNGMGSGTGRSMGYCSGANTPGFASAPGWGGQRLGFGQGGFGRGCRGGFYRGGFRGAWRSNFMGAAPVGPVSGAATPEMERQFLRQQATAMESSLAAIKARLAKMGDETTQG</sequence>
<dbReference type="Pfam" id="PF17253">
    <property type="entry name" value="DUF5320"/>
    <property type="match status" value="1"/>
</dbReference>
<protein>
    <submittedName>
        <fullName evidence="2">Putative cytoplasmic protein</fullName>
    </submittedName>
</protein>
<dbReference type="Proteomes" id="UP000006250">
    <property type="component" value="Unassembled WGS sequence"/>
</dbReference>
<evidence type="ECO:0000313" key="2">
    <source>
        <dbReference type="EMBL" id="EFL52564.1"/>
    </source>
</evidence>
<proteinExistence type="predicted"/>
<accession>E1JST1</accession>
<evidence type="ECO:0000313" key="3">
    <source>
        <dbReference type="Proteomes" id="UP000006250"/>
    </source>
</evidence>
<dbReference type="AlphaFoldDB" id="E1JST1"/>
<evidence type="ECO:0000256" key="1">
    <source>
        <dbReference type="SAM" id="MobiDB-lite"/>
    </source>
</evidence>
<feature type="compositionally biased region" description="Gly residues" evidence="1">
    <location>
        <begin position="1"/>
        <end position="18"/>
    </location>
</feature>
<feature type="region of interest" description="Disordered" evidence="1">
    <location>
        <begin position="1"/>
        <end position="20"/>
    </location>
</feature>
<organism evidence="2 3">
    <name type="scientific">Solidesulfovibrio fructosivorans JJ]</name>
    <dbReference type="NCBI Taxonomy" id="596151"/>
    <lineage>
        <taxon>Bacteria</taxon>
        <taxon>Pseudomonadati</taxon>
        <taxon>Thermodesulfobacteriota</taxon>
        <taxon>Desulfovibrionia</taxon>
        <taxon>Desulfovibrionales</taxon>
        <taxon>Desulfovibrionaceae</taxon>
        <taxon>Solidesulfovibrio</taxon>
    </lineage>
</organism>
<dbReference type="STRING" id="596151.DesfrDRAFT_0670"/>
<keyword evidence="3" id="KW-1185">Reference proteome</keyword>
<dbReference type="InterPro" id="IPR035205">
    <property type="entry name" value="DUF5320"/>
</dbReference>
<reference evidence="2 3" key="1">
    <citation type="submission" date="2010-08" db="EMBL/GenBank/DDBJ databases">
        <title>The draft genome of Desulfovibrio fructosovorans JJ.</title>
        <authorList>
            <consortium name="US DOE Joint Genome Institute (JGI-PGF)"/>
            <person name="Lucas S."/>
            <person name="Copeland A."/>
            <person name="Lapidus A."/>
            <person name="Cheng J.-F."/>
            <person name="Bruce D."/>
            <person name="Goodwin L."/>
            <person name="Pitluck S."/>
            <person name="Land M.L."/>
            <person name="Hauser L."/>
            <person name="Chang Y.-J."/>
            <person name="Jeffries C."/>
            <person name="Wall J.D."/>
            <person name="Stahl D.A."/>
            <person name="Arkin A.P."/>
            <person name="Dehal P."/>
            <person name="Stolyar S.M."/>
            <person name="Hazen T.C."/>
            <person name="Woyke T.J."/>
        </authorList>
    </citation>
    <scope>NUCLEOTIDE SEQUENCE [LARGE SCALE GENOMIC DNA]</scope>
    <source>
        <strain evidence="2 3">JJ</strain>
    </source>
</reference>
<gene>
    <name evidence="2" type="ORF">DesfrDRAFT_0670</name>
</gene>
<dbReference type="OrthoDB" id="9872558at2"/>
<dbReference type="eggNOG" id="ENOG5032Y53">
    <property type="taxonomic scope" value="Bacteria"/>
</dbReference>
<comment type="caution">
    <text evidence="2">The sequence shown here is derived from an EMBL/GenBank/DDBJ whole genome shotgun (WGS) entry which is preliminary data.</text>
</comment>
<dbReference type="EMBL" id="AECZ01000003">
    <property type="protein sequence ID" value="EFL52564.1"/>
    <property type="molecule type" value="Genomic_DNA"/>
</dbReference>